<comment type="caution">
    <text evidence="1">The sequence shown here is derived from an EMBL/GenBank/DDBJ whole genome shotgun (WGS) entry which is preliminary data.</text>
</comment>
<keyword evidence="2" id="KW-1185">Reference proteome</keyword>
<name>A0A2S6CZS8_9CYAN</name>
<gene>
    <name evidence="1" type="ORF">CUN59_00435</name>
</gene>
<dbReference type="AlphaFoldDB" id="A0A2S6CZS8"/>
<dbReference type="RefSeq" id="WP_104385984.1">
    <property type="nucleotide sequence ID" value="NZ_PGEM01000003.1"/>
</dbReference>
<accession>A0A2S6CZS8</accession>
<sequence>MLLNQIQNIIAQLDKIEDIFFESEHRKIDPNKVSDMKHLKAISKIINAKDTLLLALDYLLDNEEAKQLDQAKARLERLYLDLLNDDEKI</sequence>
<organism evidence="1 2">
    <name type="scientific">Cuspidothrix issatschenkoi CHARLIE-1</name>
    <dbReference type="NCBI Taxonomy" id="2052836"/>
    <lineage>
        <taxon>Bacteria</taxon>
        <taxon>Bacillati</taxon>
        <taxon>Cyanobacteriota</taxon>
        <taxon>Cyanophyceae</taxon>
        <taxon>Nostocales</taxon>
        <taxon>Aphanizomenonaceae</taxon>
        <taxon>Cuspidothrix</taxon>
    </lineage>
</organism>
<dbReference type="EMBL" id="PGEM01000003">
    <property type="protein sequence ID" value="PPJ65268.1"/>
    <property type="molecule type" value="Genomic_DNA"/>
</dbReference>
<evidence type="ECO:0000313" key="2">
    <source>
        <dbReference type="Proteomes" id="UP000239589"/>
    </source>
</evidence>
<protein>
    <submittedName>
        <fullName evidence="1">Uncharacterized protein</fullName>
    </submittedName>
</protein>
<dbReference type="Proteomes" id="UP000239589">
    <property type="component" value="Unassembled WGS sequence"/>
</dbReference>
<evidence type="ECO:0000313" key="1">
    <source>
        <dbReference type="EMBL" id="PPJ65268.1"/>
    </source>
</evidence>
<proteinExistence type="predicted"/>
<reference evidence="1 2" key="1">
    <citation type="submission" date="2018-02" db="EMBL/GenBank/DDBJ databases">
        <title>Discovery of a pederin family compound in a non-symbiotic bloom-forming cyanobacterium.</title>
        <authorList>
            <person name="Kust A."/>
            <person name="Mares J."/>
            <person name="Jokela J."/>
            <person name="Urajova P."/>
            <person name="Hajek J."/>
            <person name="Saurav K."/>
            <person name="Voracova K."/>
            <person name="Fewer D.P."/>
            <person name="Haapaniemi E."/>
            <person name="Permi P."/>
            <person name="Rehakova K."/>
            <person name="Sivonen K."/>
            <person name="Hrouzek P."/>
        </authorList>
    </citation>
    <scope>NUCLEOTIDE SEQUENCE [LARGE SCALE GENOMIC DNA]</scope>
    <source>
        <strain evidence="1 2">CHARLIE-1</strain>
    </source>
</reference>